<reference evidence="11" key="1">
    <citation type="journal article" date="2019" name="Int. J. Syst. Evol. Microbiol.">
        <title>The Global Catalogue of Microorganisms (GCM) 10K type strain sequencing project: providing services to taxonomists for standard genome sequencing and annotation.</title>
        <authorList>
            <consortium name="The Broad Institute Genomics Platform"/>
            <consortium name="The Broad Institute Genome Sequencing Center for Infectious Disease"/>
            <person name="Wu L."/>
            <person name="Ma J."/>
        </authorList>
    </citation>
    <scope>NUCLEOTIDE SEQUENCE [LARGE SCALE GENOMIC DNA]</scope>
    <source>
        <strain evidence="11">JCM 16961</strain>
    </source>
</reference>
<comment type="similarity">
    <text evidence="3 7">Belongs to the peptidase S26 family.</text>
</comment>
<feature type="domain" description="Peptidase S26" evidence="9">
    <location>
        <begin position="33"/>
        <end position="245"/>
    </location>
</feature>
<keyword evidence="11" id="KW-1185">Reference proteome</keyword>
<evidence type="ECO:0000256" key="2">
    <source>
        <dbReference type="ARBA" id="ARBA00004401"/>
    </source>
</evidence>
<dbReference type="InterPro" id="IPR019533">
    <property type="entry name" value="Peptidase_S26"/>
</dbReference>
<keyword evidence="6 7" id="KW-0378">Hydrolase</keyword>
<evidence type="ECO:0000256" key="5">
    <source>
        <dbReference type="ARBA" id="ARBA00022670"/>
    </source>
</evidence>
<dbReference type="PANTHER" id="PTHR43390">
    <property type="entry name" value="SIGNAL PEPTIDASE I"/>
    <property type="match status" value="1"/>
</dbReference>
<evidence type="ECO:0000256" key="6">
    <source>
        <dbReference type="ARBA" id="ARBA00022801"/>
    </source>
</evidence>
<name>A0ABP7D6G7_9MICC</name>
<comment type="caution">
    <text evidence="10">The sequence shown here is derived from an EMBL/GenBank/DDBJ whole genome shotgun (WGS) entry which is preliminary data.</text>
</comment>
<dbReference type="InterPro" id="IPR000223">
    <property type="entry name" value="Pept_S26A_signal_pept_1"/>
</dbReference>
<keyword evidence="7" id="KW-0472">Membrane</keyword>
<dbReference type="NCBIfam" id="TIGR02227">
    <property type="entry name" value="sigpep_I_bact"/>
    <property type="match status" value="1"/>
</dbReference>
<dbReference type="PROSITE" id="PS00501">
    <property type="entry name" value="SPASE_I_1"/>
    <property type="match status" value="1"/>
</dbReference>
<evidence type="ECO:0000256" key="1">
    <source>
        <dbReference type="ARBA" id="ARBA00000677"/>
    </source>
</evidence>
<evidence type="ECO:0000256" key="4">
    <source>
        <dbReference type="ARBA" id="ARBA00013208"/>
    </source>
</evidence>
<keyword evidence="7" id="KW-0812">Transmembrane</keyword>
<dbReference type="EC" id="3.4.21.89" evidence="4 7"/>
<proteinExistence type="inferred from homology"/>
<dbReference type="InterPro" id="IPR019756">
    <property type="entry name" value="Pept_S26A_signal_pept_1_Ser-AS"/>
</dbReference>
<keyword evidence="7" id="KW-1133">Transmembrane helix</keyword>
<dbReference type="InterPro" id="IPR036286">
    <property type="entry name" value="LexA/Signal_pep-like_sf"/>
</dbReference>
<dbReference type="EMBL" id="BAABCJ010000002">
    <property type="protein sequence ID" value="GAA3701329.1"/>
    <property type="molecule type" value="Genomic_DNA"/>
</dbReference>
<evidence type="ECO:0000259" key="9">
    <source>
        <dbReference type="Pfam" id="PF10502"/>
    </source>
</evidence>
<dbReference type="Gene3D" id="2.10.109.10">
    <property type="entry name" value="Umud Fragment, subunit A"/>
    <property type="match status" value="1"/>
</dbReference>
<accession>A0ABP7D6G7</accession>
<dbReference type="PRINTS" id="PR00727">
    <property type="entry name" value="LEADERPTASE"/>
</dbReference>
<evidence type="ECO:0000256" key="3">
    <source>
        <dbReference type="ARBA" id="ARBA00009370"/>
    </source>
</evidence>
<evidence type="ECO:0000313" key="11">
    <source>
        <dbReference type="Proteomes" id="UP001501536"/>
    </source>
</evidence>
<dbReference type="CDD" id="cd06530">
    <property type="entry name" value="S26_SPase_I"/>
    <property type="match status" value="1"/>
</dbReference>
<dbReference type="InterPro" id="IPR019758">
    <property type="entry name" value="Pept_S26A_signal_pept_1_CS"/>
</dbReference>
<dbReference type="Pfam" id="PF10502">
    <property type="entry name" value="Peptidase_S26"/>
    <property type="match status" value="1"/>
</dbReference>
<protein>
    <recommendedName>
        <fullName evidence="4 7">Signal peptidase I</fullName>
        <ecNumber evidence="4 7">3.4.21.89</ecNumber>
    </recommendedName>
</protein>
<evidence type="ECO:0000256" key="7">
    <source>
        <dbReference type="RuleBase" id="RU362042"/>
    </source>
</evidence>
<dbReference type="PANTHER" id="PTHR43390:SF1">
    <property type="entry name" value="CHLOROPLAST PROCESSING PEPTIDASE"/>
    <property type="match status" value="1"/>
</dbReference>
<feature type="compositionally biased region" description="Basic and acidic residues" evidence="8">
    <location>
        <begin position="1"/>
        <end position="12"/>
    </location>
</feature>
<dbReference type="RefSeq" id="WP_344881935.1">
    <property type="nucleotide sequence ID" value="NZ_BAABCJ010000002.1"/>
</dbReference>
<feature type="transmembrane region" description="Helical" evidence="7">
    <location>
        <begin position="31"/>
        <end position="53"/>
    </location>
</feature>
<evidence type="ECO:0000313" key="10">
    <source>
        <dbReference type="EMBL" id="GAA3701329.1"/>
    </source>
</evidence>
<sequence>MAGEEPQGRVAEDAGSPADGGARRPRRPWPFWLSFIVNLLVALVVVALVQAFVVKVFTVPSGSMEPTLNVGDRIVANRIPYPETTPERGDVVVFSADGAWEPQLPEPGPLLRAAQWFGDLTGIGPSSEYYLVKRVVGVPGDTVECCDDDGRLLVNGEPQEEPYRGNTYPFEPDVLDCATENRSQRCFGPITVGEGELLVMGDHRSNSADSVIGCRSALPPEEGDDAARQDCFRPVETDDVVGKVVLKLIPWGRDGL</sequence>
<dbReference type="PROSITE" id="PS00761">
    <property type="entry name" value="SPASE_I_3"/>
    <property type="match status" value="1"/>
</dbReference>
<dbReference type="SUPFAM" id="SSF51306">
    <property type="entry name" value="LexA/Signal peptidase"/>
    <property type="match status" value="1"/>
</dbReference>
<dbReference type="Proteomes" id="UP001501536">
    <property type="component" value="Unassembled WGS sequence"/>
</dbReference>
<organism evidence="10 11">
    <name type="scientific">Zhihengliuella alba</name>
    <dbReference type="NCBI Taxonomy" id="547018"/>
    <lineage>
        <taxon>Bacteria</taxon>
        <taxon>Bacillati</taxon>
        <taxon>Actinomycetota</taxon>
        <taxon>Actinomycetes</taxon>
        <taxon>Micrococcales</taxon>
        <taxon>Micrococcaceae</taxon>
        <taxon>Zhihengliuella</taxon>
    </lineage>
</organism>
<comment type="catalytic activity">
    <reaction evidence="1 7">
        <text>Cleavage of hydrophobic, N-terminal signal or leader sequences from secreted and periplasmic proteins.</text>
        <dbReference type="EC" id="3.4.21.89"/>
    </reaction>
</comment>
<feature type="region of interest" description="Disordered" evidence="8">
    <location>
        <begin position="1"/>
        <end position="23"/>
    </location>
</feature>
<keyword evidence="5 7" id="KW-0645">Protease</keyword>
<comment type="subcellular location">
    <subcellularLocation>
        <location evidence="2">Cell membrane</location>
        <topology evidence="2">Single-pass type II membrane protein</topology>
    </subcellularLocation>
    <subcellularLocation>
        <location evidence="7">Membrane</location>
        <topology evidence="7">Single-pass type II membrane protein</topology>
    </subcellularLocation>
</comment>
<evidence type="ECO:0000256" key="8">
    <source>
        <dbReference type="SAM" id="MobiDB-lite"/>
    </source>
</evidence>
<gene>
    <name evidence="10" type="primary">lepB</name>
    <name evidence="10" type="ORF">GCM10022377_13590</name>
</gene>